<keyword evidence="2" id="KW-1003">Cell membrane</keyword>
<feature type="transmembrane region" description="Helical" evidence="6">
    <location>
        <begin position="105"/>
        <end position="126"/>
    </location>
</feature>
<dbReference type="EMBL" id="KV424034">
    <property type="protein sequence ID" value="KZT53561.1"/>
    <property type="molecule type" value="Genomic_DNA"/>
</dbReference>
<feature type="transmembrane region" description="Helical" evidence="6">
    <location>
        <begin position="66"/>
        <end position="85"/>
    </location>
</feature>
<evidence type="ECO:0000256" key="2">
    <source>
        <dbReference type="ARBA" id="ARBA00022475"/>
    </source>
</evidence>
<feature type="non-terminal residue" evidence="8">
    <location>
        <position position="1"/>
    </location>
</feature>
<evidence type="ECO:0000313" key="8">
    <source>
        <dbReference type="EMBL" id="KZT53561.1"/>
    </source>
</evidence>
<keyword evidence="9" id="KW-1185">Reference proteome</keyword>
<dbReference type="InterPro" id="IPR052053">
    <property type="entry name" value="IM_YidH-like"/>
</dbReference>
<evidence type="ECO:0000256" key="4">
    <source>
        <dbReference type="ARBA" id="ARBA00022989"/>
    </source>
</evidence>
<evidence type="ECO:0000313" key="9">
    <source>
        <dbReference type="Proteomes" id="UP000076842"/>
    </source>
</evidence>
<dbReference type="Pfam" id="PF02656">
    <property type="entry name" value="DUF202"/>
    <property type="match status" value="1"/>
</dbReference>
<dbReference type="Proteomes" id="UP000076842">
    <property type="component" value="Unassembled WGS sequence"/>
</dbReference>
<accession>A0A165DUD2</accession>
<dbReference type="PANTHER" id="PTHR34187">
    <property type="entry name" value="FGR18P"/>
    <property type="match status" value="1"/>
</dbReference>
<keyword evidence="5 6" id="KW-0472">Membrane</keyword>
<keyword evidence="4 6" id="KW-1133">Transmembrane helix</keyword>
<dbReference type="InParanoid" id="A0A165DUD2"/>
<dbReference type="AlphaFoldDB" id="A0A165DUD2"/>
<comment type="subcellular location">
    <subcellularLocation>
        <location evidence="1">Cell membrane</location>
        <topology evidence="1">Multi-pass membrane protein</topology>
    </subcellularLocation>
</comment>
<feature type="transmembrane region" description="Helical" evidence="6">
    <location>
        <begin position="27"/>
        <end position="54"/>
    </location>
</feature>
<protein>
    <recommendedName>
        <fullName evidence="7">DUF202 domain-containing protein</fullName>
    </recommendedName>
</protein>
<proteinExistence type="predicted"/>
<name>A0A165DUD2_9BASI</name>
<evidence type="ECO:0000256" key="3">
    <source>
        <dbReference type="ARBA" id="ARBA00022692"/>
    </source>
</evidence>
<evidence type="ECO:0000256" key="1">
    <source>
        <dbReference type="ARBA" id="ARBA00004651"/>
    </source>
</evidence>
<dbReference type="InterPro" id="IPR003807">
    <property type="entry name" value="DUF202"/>
</dbReference>
<gene>
    <name evidence="8" type="ORF">CALCODRAFT_439908</name>
</gene>
<dbReference type="GO" id="GO:0005886">
    <property type="term" value="C:plasma membrane"/>
    <property type="evidence" value="ECO:0007669"/>
    <property type="project" value="UniProtKB-SubCell"/>
</dbReference>
<organism evidence="8 9">
    <name type="scientific">Calocera cornea HHB12733</name>
    <dbReference type="NCBI Taxonomy" id="1353952"/>
    <lineage>
        <taxon>Eukaryota</taxon>
        <taxon>Fungi</taxon>
        <taxon>Dikarya</taxon>
        <taxon>Basidiomycota</taxon>
        <taxon>Agaricomycotina</taxon>
        <taxon>Dacrymycetes</taxon>
        <taxon>Dacrymycetales</taxon>
        <taxon>Dacrymycetaceae</taxon>
        <taxon>Calocera</taxon>
    </lineage>
</organism>
<evidence type="ECO:0000259" key="7">
    <source>
        <dbReference type="Pfam" id="PF02656"/>
    </source>
</evidence>
<dbReference type="PANTHER" id="PTHR34187:SF2">
    <property type="entry name" value="DUF202 DOMAIN-CONTAINING PROTEIN"/>
    <property type="match status" value="1"/>
</dbReference>
<dbReference type="OrthoDB" id="199599at2759"/>
<evidence type="ECO:0000256" key="5">
    <source>
        <dbReference type="ARBA" id="ARBA00023136"/>
    </source>
</evidence>
<sequence length="128" mass="13554">PVSLPAVIPARGNIARDHLANERTFLAWIRTCLSLATTGVALVQLFALAAFNPVAGDKTERTMNMARPLGAVIIAVSAVVLLVGVHRYFRTQIALRSGTFPPSRIAPLLLSAISAAILAVVFVIVVTL</sequence>
<feature type="domain" description="DUF202" evidence="7">
    <location>
        <begin position="16"/>
        <end position="92"/>
    </location>
</feature>
<reference evidence="8 9" key="1">
    <citation type="journal article" date="2016" name="Mol. Biol. Evol.">
        <title>Comparative Genomics of Early-Diverging Mushroom-Forming Fungi Provides Insights into the Origins of Lignocellulose Decay Capabilities.</title>
        <authorList>
            <person name="Nagy L.G."/>
            <person name="Riley R."/>
            <person name="Tritt A."/>
            <person name="Adam C."/>
            <person name="Daum C."/>
            <person name="Floudas D."/>
            <person name="Sun H."/>
            <person name="Yadav J.S."/>
            <person name="Pangilinan J."/>
            <person name="Larsson K.H."/>
            <person name="Matsuura K."/>
            <person name="Barry K."/>
            <person name="Labutti K."/>
            <person name="Kuo R."/>
            <person name="Ohm R.A."/>
            <person name="Bhattacharya S.S."/>
            <person name="Shirouzu T."/>
            <person name="Yoshinaga Y."/>
            <person name="Martin F.M."/>
            <person name="Grigoriev I.V."/>
            <person name="Hibbett D.S."/>
        </authorList>
    </citation>
    <scope>NUCLEOTIDE SEQUENCE [LARGE SCALE GENOMIC DNA]</scope>
    <source>
        <strain evidence="8 9">HHB12733</strain>
    </source>
</reference>
<evidence type="ECO:0000256" key="6">
    <source>
        <dbReference type="SAM" id="Phobius"/>
    </source>
</evidence>
<keyword evidence="3 6" id="KW-0812">Transmembrane</keyword>